<accession>A0ABR9LPF7</accession>
<feature type="region of interest" description="Disordered" evidence="1">
    <location>
        <begin position="33"/>
        <end position="53"/>
    </location>
</feature>
<protein>
    <submittedName>
        <fullName evidence="2">Uncharacterized protein</fullName>
    </submittedName>
</protein>
<keyword evidence="3" id="KW-1185">Reference proteome</keyword>
<dbReference type="EMBL" id="JADBEK010000001">
    <property type="protein sequence ID" value="MBE1582539.1"/>
    <property type="molecule type" value="Genomic_DNA"/>
</dbReference>
<proteinExistence type="predicted"/>
<dbReference type="Proteomes" id="UP000633509">
    <property type="component" value="Unassembled WGS sequence"/>
</dbReference>
<sequence length="90" mass="10027">MAPTKPAVALSLDQAEHDAAQYRLLEWRRGPRPLMSGDVKEQKDRHASPPSQNTLFRDVVSDFHLPRVIGTRVKLVGEAESPTVRSRLAA</sequence>
<evidence type="ECO:0000256" key="1">
    <source>
        <dbReference type="SAM" id="MobiDB-lite"/>
    </source>
</evidence>
<reference evidence="2 3" key="1">
    <citation type="submission" date="2020-10" db="EMBL/GenBank/DDBJ databases">
        <title>Sequencing the genomes of 1000 actinobacteria strains.</title>
        <authorList>
            <person name="Klenk H.-P."/>
        </authorList>
    </citation>
    <scope>NUCLEOTIDE SEQUENCE [LARGE SCALE GENOMIC DNA]</scope>
    <source>
        <strain evidence="2 3">DSM 43173</strain>
    </source>
</reference>
<organism evidence="2 3">
    <name type="scientific">Nonomuraea angiospora</name>
    <dbReference type="NCBI Taxonomy" id="46172"/>
    <lineage>
        <taxon>Bacteria</taxon>
        <taxon>Bacillati</taxon>
        <taxon>Actinomycetota</taxon>
        <taxon>Actinomycetes</taxon>
        <taxon>Streptosporangiales</taxon>
        <taxon>Streptosporangiaceae</taxon>
        <taxon>Nonomuraea</taxon>
    </lineage>
</organism>
<evidence type="ECO:0000313" key="2">
    <source>
        <dbReference type="EMBL" id="MBE1582539.1"/>
    </source>
</evidence>
<gene>
    <name evidence="2" type="ORF">H4W80_000797</name>
</gene>
<feature type="compositionally biased region" description="Basic and acidic residues" evidence="1">
    <location>
        <begin position="38"/>
        <end position="47"/>
    </location>
</feature>
<name>A0ABR9LPF7_9ACTN</name>
<evidence type="ECO:0000313" key="3">
    <source>
        <dbReference type="Proteomes" id="UP000633509"/>
    </source>
</evidence>
<comment type="caution">
    <text evidence="2">The sequence shown here is derived from an EMBL/GenBank/DDBJ whole genome shotgun (WGS) entry which is preliminary data.</text>
</comment>
<dbReference type="RefSeq" id="WP_192783803.1">
    <property type="nucleotide sequence ID" value="NZ_JADBEK010000001.1"/>
</dbReference>